<keyword evidence="2" id="KW-0472">Membrane</keyword>
<protein>
    <submittedName>
        <fullName evidence="4">LPXTG cell wall anchor domain-containing protein</fullName>
    </submittedName>
</protein>
<proteinExistence type="predicted"/>
<organism evidence="4 5">
    <name type="scientific">Corynebacterium pollutisoli</name>
    <dbReference type="NCBI Taxonomy" id="1610489"/>
    <lineage>
        <taxon>Bacteria</taxon>
        <taxon>Bacillati</taxon>
        <taxon>Actinomycetota</taxon>
        <taxon>Actinomycetes</taxon>
        <taxon>Mycobacteriales</taxon>
        <taxon>Corynebacteriaceae</taxon>
        <taxon>Corynebacterium</taxon>
    </lineage>
</organism>
<feature type="compositionally biased region" description="Low complexity" evidence="1">
    <location>
        <begin position="442"/>
        <end position="451"/>
    </location>
</feature>
<dbReference type="EMBL" id="JAAYSN010000178">
    <property type="protein sequence ID" value="NLP39386.1"/>
    <property type="molecule type" value="Genomic_DNA"/>
</dbReference>
<evidence type="ECO:0000256" key="1">
    <source>
        <dbReference type="SAM" id="MobiDB-lite"/>
    </source>
</evidence>
<evidence type="ECO:0000256" key="2">
    <source>
        <dbReference type="SAM" id="Phobius"/>
    </source>
</evidence>
<keyword evidence="2" id="KW-1133">Transmembrane helix</keyword>
<gene>
    <name evidence="4" type="ORF">GX356_06685</name>
</gene>
<evidence type="ECO:0000313" key="4">
    <source>
        <dbReference type="EMBL" id="NLP39386.1"/>
    </source>
</evidence>
<evidence type="ECO:0000313" key="5">
    <source>
        <dbReference type="Proteomes" id="UP000568696"/>
    </source>
</evidence>
<feature type="signal peptide" evidence="3">
    <location>
        <begin position="1"/>
        <end position="28"/>
    </location>
</feature>
<keyword evidence="3" id="KW-0732">Signal</keyword>
<accession>A0A7X8MVR0</accession>
<feature type="transmembrane region" description="Helical" evidence="2">
    <location>
        <begin position="533"/>
        <end position="554"/>
    </location>
</feature>
<name>A0A7X8MVR0_9CORY</name>
<sequence>MFTTPRSAALSAALLIGLSGLTAPAIHAQPEQIQAATEAAAFGGDRSQDCALDWGAAGNLPATGNIEGLSHVANPYKNEENTSAGALEVHGWGGKHVRIPVAAAYPIEKGATLTVTLPAGAGAETVTFQESPDGWIQRYYPAPYAKASVAEYFGEPTWDGNVVTFTTVQRIPKNASFDLRFTATGDQLQGETRAQLTGAWDPLQVVQARDEANAHAVPDCFRPATEERNGNRTDRCEVEWYSDAVLDRRFHDWTNNGFIHKVRSPLQTDGHATADAPGSMEVQHYFTGNDTLWLRIPVGTDSDMGDARLVVDLPEIPGHEWTVEPTGTPFYPVRDYDAVEPLPEGRLEGSQVVYEIGDFPAGSAFTAYVNMSLTPEEFDELTAPAGEGEWSNLFHPGATLTGEYAEGVEDCTALPDDPAGSAPLLGSALIGLSGLAGSALLSSGGDSGSAVPDHDAPAPDAPGAPGGDRPAEEVPATGPVGSPDPKAQAQQQALNVRPVVHTGQHTAPVTQEKAPVATVAQQQTQLADTGVSGALKVLVTGLIAAALGGALLMLRRRAWV</sequence>
<keyword evidence="2" id="KW-0812">Transmembrane</keyword>
<dbReference type="Proteomes" id="UP000568696">
    <property type="component" value="Unassembled WGS sequence"/>
</dbReference>
<feature type="region of interest" description="Disordered" evidence="1">
    <location>
        <begin position="442"/>
        <end position="494"/>
    </location>
</feature>
<reference evidence="4 5" key="1">
    <citation type="journal article" date="2020" name="Biotechnol. Biofuels">
        <title>New insights from the biogas microbiome by comprehensive genome-resolved metagenomics of nearly 1600 species originating from multiple anaerobic digesters.</title>
        <authorList>
            <person name="Campanaro S."/>
            <person name="Treu L."/>
            <person name="Rodriguez-R L.M."/>
            <person name="Kovalovszki A."/>
            <person name="Ziels R.M."/>
            <person name="Maus I."/>
            <person name="Zhu X."/>
            <person name="Kougias P.G."/>
            <person name="Basile A."/>
            <person name="Luo G."/>
            <person name="Schluter A."/>
            <person name="Konstantinidis K.T."/>
            <person name="Angelidaki I."/>
        </authorList>
    </citation>
    <scope>NUCLEOTIDE SEQUENCE [LARGE SCALE GENOMIC DNA]</scope>
    <source>
        <strain evidence="4">AS23ysBPME_344</strain>
    </source>
</reference>
<comment type="caution">
    <text evidence="4">The sequence shown here is derived from an EMBL/GenBank/DDBJ whole genome shotgun (WGS) entry which is preliminary data.</text>
</comment>
<dbReference type="AlphaFoldDB" id="A0A7X8MVR0"/>
<feature type="chain" id="PRO_5038382765" evidence="3">
    <location>
        <begin position="29"/>
        <end position="560"/>
    </location>
</feature>
<evidence type="ECO:0000256" key="3">
    <source>
        <dbReference type="SAM" id="SignalP"/>
    </source>
</evidence>